<dbReference type="SMART" id="SM00387">
    <property type="entry name" value="HATPase_c"/>
    <property type="match status" value="1"/>
</dbReference>
<dbReference type="Pfam" id="PF06580">
    <property type="entry name" value="His_kinase"/>
    <property type="match status" value="1"/>
</dbReference>
<keyword evidence="5" id="KW-1133">Transmembrane helix</keyword>
<dbReference type="SMART" id="SM00304">
    <property type="entry name" value="HAMP"/>
    <property type="match status" value="1"/>
</dbReference>
<dbReference type="EC" id="2.7.13.3" evidence="7"/>
<evidence type="ECO:0000256" key="1">
    <source>
        <dbReference type="ARBA" id="ARBA00004370"/>
    </source>
</evidence>
<feature type="transmembrane region" description="Helical" evidence="5">
    <location>
        <begin position="23"/>
        <end position="42"/>
    </location>
</feature>
<gene>
    <name evidence="7" type="primary">ypdA_15</name>
    <name evidence="7" type="ORF">BEI61_01984</name>
</gene>
<dbReference type="InterPro" id="IPR003594">
    <property type="entry name" value="HATPase_dom"/>
</dbReference>
<dbReference type="Pfam" id="PF02518">
    <property type="entry name" value="HATPase_c"/>
    <property type="match status" value="1"/>
</dbReference>
<protein>
    <submittedName>
        <fullName evidence="7">Sensor histidine kinase YpdA</fullName>
        <ecNumber evidence="7">2.7.13.3</ecNumber>
    </submittedName>
</protein>
<evidence type="ECO:0000259" key="6">
    <source>
        <dbReference type="PROSITE" id="PS50885"/>
    </source>
</evidence>
<feature type="transmembrane region" description="Helical" evidence="5">
    <location>
        <begin position="307"/>
        <end position="325"/>
    </location>
</feature>
<sequence length="605" mass="68318">MITDFYSRLKKLFTDSSLQSKLVWIYFLLIILPLGFFTFYAVHQLSALVKKQTLASVHKAFDNTADAVEGELGRLGSVLDILTMDQIVYQVSSQEHSDYSYTRRLADSTQLATTFEHLRLLSGVSSIRMYVKNDYLYSNQQHDIIPVSEVEGSGWYRSLDGSLSSFWFYPGDFSDQPEKERYWFTAMRVIYNPSNIHEPLAILRADTRASRLEQLIRQPGSTENGIYLLLRENEVLLSSSDTYSAELVSSCISQYTGDIPGQWESLTLEGQGCYALCSPLPQPGWRMAVLLPYGEVYRPSHTLRLEMLLVVCIVGLLSYGIALAISRSTLSRLSRLNQTMQAVEQGDVAIRITPEGKDEIGQLMGSFSRMMERIDSLMDEKVAYGREIKNLELKALQAQINPHFLYNSLDLISCTAIVHNVPEITRMVSALARFYKLSLSRGREVISIEDELQHARLYIQIQNMRFEDRIHVEWDIEEKVKDCQIIKIVLQPLIENAIIHGIFEKPERSGTLSVSAGCREDGIRIIVRDDGVGMDATALHANFDPTPPGDITQTKGGYGIRNINDRLHLAYGAPYGLFCESIPGSHTTVTIFIPVIRPCPAKNRS</sequence>
<dbReference type="RefSeq" id="WP_069152160.1">
    <property type="nucleotide sequence ID" value="NZ_MCGH01000002.1"/>
</dbReference>
<dbReference type="Gene3D" id="6.10.340.10">
    <property type="match status" value="1"/>
</dbReference>
<evidence type="ECO:0000256" key="5">
    <source>
        <dbReference type="SAM" id="Phobius"/>
    </source>
</evidence>
<keyword evidence="2" id="KW-0597">Phosphoprotein</keyword>
<feature type="domain" description="HAMP" evidence="6">
    <location>
        <begin position="327"/>
        <end position="379"/>
    </location>
</feature>
<dbReference type="EMBL" id="MCGH01000002">
    <property type="protein sequence ID" value="ODM06095.1"/>
    <property type="molecule type" value="Genomic_DNA"/>
</dbReference>
<evidence type="ECO:0000256" key="4">
    <source>
        <dbReference type="ARBA" id="ARBA00022777"/>
    </source>
</evidence>
<dbReference type="Gene3D" id="3.30.565.10">
    <property type="entry name" value="Histidine kinase-like ATPase, C-terminal domain"/>
    <property type="match status" value="1"/>
</dbReference>
<dbReference type="CDD" id="cd06225">
    <property type="entry name" value="HAMP"/>
    <property type="match status" value="1"/>
</dbReference>
<dbReference type="SUPFAM" id="SSF158472">
    <property type="entry name" value="HAMP domain-like"/>
    <property type="match status" value="1"/>
</dbReference>
<name>A0A1E3ABD9_9FIRM</name>
<evidence type="ECO:0000313" key="7">
    <source>
        <dbReference type="EMBL" id="ODM06095.1"/>
    </source>
</evidence>
<evidence type="ECO:0000256" key="2">
    <source>
        <dbReference type="ARBA" id="ARBA00022553"/>
    </source>
</evidence>
<keyword evidence="5" id="KW-0812">Transmembrane</keyword>
<reference evidence="7 8" key="1">
    <citation type="submission" date="2016-07" db="EMBL/GenBank/DDBJ databases">
        <title>Characterization of isolates of Eisenbergiella tayi derived from blood cultures, using whole genome sequencing.</title>
        <authorList>
            <person name="Burdz T."/>
            <person name="Wiebe D."/>
            <person name="Huynh C."/>
            <person name="Bernard K."/>
        </authorList>
    </citation>
    <scope>NUCLEOTIDE SEQUENCE [LARGE SCALE GENOMIC DNA]</scope>
    <source>
        <strain evidence="7 8">NML 110608</strain>
    </source>
</reference>
<accession>A0A1E3ABD9</accession>
<proteinExistence type="predicted"/>
<dbReference type="Proteomes" id="UP000094067">
    <property type="component" value="Unassembled WGS sequence"/>
</dbReference>
<evidence type="ECO:0000256" key="3">
    <source>
        <dbReference type="ARBA" id="ARBA00022679"/>
    </source>
</evidence>
<dbReference type="AlphaFoldDB" id="A0A1E3ABD9"/>
<dbReference type="PANTHER" id="PTHR34220:SF7">
    <property type="entry name" value="SENSOR HISTIDINE KINASE YPDA"/>
    <property type="match status" value="1"/>
</dbReference>
<dbReference type="InterPro" id="IPR003660">
    <property type="entry name" value="HAMP_dom"/>
</dbReference>
<evidence type="ECO:0000313" key="8">
    <source>
        <dbReference type="Proteomes" id="UP000094067"/>
    </source>
</evidence>
<keyword evidence="3 7" id="KW-0808">Transferase</keyword>
<dbReference type="GO" id="GO:0000155">
    <property type="term" value="F:phosphorelay sensor kinase activity"/>
    <property type="evidence" value="ECO:0007669"/>
    <property type="project" value="InterPro"/>
</dbReference>
<dbReference type="PATRIC" id="fig|1432052.4.peg.2217"/>
<comment type="caution">
    <text evidence="7">The sequence shown here is derived from an EMBL/GenBank/DDBJ whole genome shotgun (WGS) entry which is preliminary data.</text>
</comment>
<dbReference type="InterPro" id="IPR050640">
    <property type="entry name" value="Bact_2-comp_sensor_kinase"/>
</dbReference>
<dbReference type="Pfam" id="PF00672">
    <property type="entry name" value="HAMP"/>
    <property type="match status" value="1"/>
</dbReference>
<keyword evidence="5" id="KW-0472">Membrane</keyword>
<dbReference type="InterPro" id="IPR010559">
    <property type="entry name" value="Sig_transdc_His_kin_internal"/>
</dbReference>
<comment type="subcellular location">
    <subcellularLocation>
        <location evidence="1">Membrane</location>
    </subcellularLocation>
</comment>
<organism evidence="7 8">
    <name type="scientific">Eisenbergiella tayi</name>
    <dbReference type="NCBI Taxonomy" id="1432052"/>
    <lineage>
        <taxon>Bacteria</taxon>
        <taxon>Bacillati</taxon>
        <taxon>Bacillota</taxon>
        <taxon>Clostridia</taxon>
        <taxon>Lachnospirales</taxon>
        <taxon>Lachnospiraceae</taxon>
        <taxon>Eisenbergiella</taxon>
    </lineage>
</organism>
<dbReference type="PROSITE" id="PS50885">
    <property type="entry name" value="HAMP"/>
    <property type="match status" value="1"/>
</dbReference>
<keyword evidence="4 7" id="KW-0418">Kinase</keyword>
<dbReference type="PANTHER" id="PTHR34220">
    <property type="entry name" value="SENSOR HISTIDINE KINASE YPDA"/>
    <property type="match status" value="1"/>
</dbReference>
<dbReference type="SUPFAM" id="SSF55874">
    <property type="entry name" value="ATPase domain of HSP90 chaperone/DNA topoisomerase II/histidine kinase"/>
    <property type="match status" value="1"/>
</dbReference>
<dbReference type="InterPro" id="IPR036890">
    <property type="entry name" value="HATPase_C_sf"/>
</dbReference>
<dbReference type="GO" id="GO:0016020">
    <property type="term" value="C:membrane"/>
    <property type="evidence" value="ECO:0007669"/>
    <property type="project" value="UniProtKB-SubCell"/>
</dbReference>